<evidence type="ECO:0000256" key="1">
    <source>
        <dbReference type="SAM" id="MobiDB-lite"/>
    </source>
</evidence>
<feature type="region of interest" description="Disordered" evidence="1">
    <location>
        <begin position="27"/>
        <end position="47"/>
    </location>
</feature>
<keyword evidence="3" id="KW-1185">Reference proteome</keyword>
<gene>
    <name evidence="2" type="ORF">PMIN01_01704</name>
</gene>
<dbReference type="EMBL" id="WJXW01000002">
    <property type="protein sequence ID" value="KAF9739070.1"/>
    <property type="molecule type" value="Genomic_DNA"/>
</dbReference>
<proteinExistence type="predicted"/>
<name>A0A9P6GRA6_9PLEO</name>
<accession>A0A9P6GRA6</accession>
<comment type="caution">
    <text evidence="2">The sequence shown here is derived from an EMBL/GenBank/DDBJ whole genome shotgun (WGS) entry which is preliminary data.</text>
</comment>
<reference evidence="2" key="1">
    <citation type="journal article" date="2020" name="Mol. Plant Microbe Interact.">
        <title>Genome Sequence of the Biocontrol Agent Coniothyrium minitans strain Conio (IMI 134523).</title>
        <authorList>
            <person name="Patel D."/>
            <person name="Shittu T.A."/>
            <person name="Baroncelli R."/>
            <person name="Muthumeenakshi S."/>
            <person name="Osborne T.H."/>
            <person name="Janganan T.K."/>
            <person name="Sreenivasaprasad S."/>
        </authorList>
    </citation>
    <scope>NUCLEOTIDE SEQUENCE</scope>
    <source>
        <strain evidence="2">Conio</strain>
    </source>
</reference>
<evidence type="ECO:0000313" key="3">
    <source>
        <dbReference type="Proteomes" id="UP000756921"/>
    </source>
</evidence>
<protein>
    <submittedName>
        <fullName evidence="2">Uncharacterized protein</fullName>
    </submittedName>
</protein>
<dbReference type="AlphaFoldDB" id="A0A9P6GRA6"/>
<evidence type="ECO:0000313" key="2">
    <source>
        <dbReference type="EMBL" id="KAF9739070.1"/>
    </source>
</evidence>
<dbReference type="Proteomes" id="UP000756921">
    <property type="component" value="Unassembled WGS sequence"/>
</dbReference>
<sequence>MLIRLQFLGVEDNDKPLGQKCMRLALPSDGRMQDPSHSRHAAPDPIGQGEQLAIGPWIKSTRNCHDLQGYGVVRRKVWGPGRAEACWKGGMLA</sequence>
<organism evidence="2 3">
    <name type="scientific">Paraphaeosphaeria minitans</name>
    <dbReference type="NCBI Taxonomy" id="565426"/>
    <lineage>
        <taxon>Eukaryota</taxon>
        <taxon>Fungi</taxon>
        <taxon>Dikarya</taxon>
        <taxon>Ascomycota</taxon>
        <taxon>Pezizomycotina</taxon>
        <taxon>Dothideomycetes</taxon>
        <taxon>Pleosporomycetidae</taxon>
        <taxon>Pleosporales</taxon>
        <taxon>Massarineae</taxon>
        <taxon>Didymosphaeriaceae</taxon>
        <taxon>Paraphaeosphaeria</taxon>
    </lineage>
</organism>